<dbReference type="InterPro" id="IPR051044">
    <property type="entry name" value="MAG_DAG_Lipase"/>
</dbReference>
<dbReference type="Pfam" id="PF12146">
    <property type="entry name" value="Hydrolase_4"/>
    <property type="match status" value="1"/>
</dbReference>
<proteinExistence type="predicted"/>
<gene>
    <name evidence="2" type="ORF">ABC977_01440</name>
</gene>
<name>A0ABV4BCK0_9GAMM</name>
<dbReference type="PRINTS" id="PR00111">
    <property type="entry name" value="ABHYDROLASE"/>
</dbReference>
<evidence type="ECO:0000259" key="1">
    <source>
        <dbReference type="Pfam" id="PF12146"/>
    </source>
</evidence>
<keyword evidence="2" id="KW-0378">Hydrolase</keyword>
<dbReference type="Proteomes" id="UP001564408">
    <property type="component" value="Unassembled WGS sequence"/>
</dbReference>
<dbReference type="PANTHER" id="PTHR11614">
    <property type="entry name" value="PHOSPHOLIPASE-RELATED"/>
    <property type="match status" value="1"/>
</dbReference>
<reference evidence="2 3" key="1">
    <citation type="submission" date="2024-05" db="EMBL/GenBank/DDBJ databases">
        <title>Genome Sequence and Characterization of the New Strain Purple Sulfur Bacterium of Genus Thioalkalicoccus.</title>
        <authorList>
            <person name="Bryantseva I.A."/>
            <person name="Kyndt J.A."/>
            <person name="Imhoff J.F."/>
        </authorList>
    </citation>
    <scope>NUCLEOTIDE SEQUENCE [LARGE SCALE GENOMIC DNA]</scope>
    <source>
        <strain evidence="2 3">Um2</strain>
    </source>
</reference>
<dbReference type="InterPro" id="IPR022742">
    <property type="entry name" value="Hydrolase_4"/>
</dbReference>
<evidence type="ECO:0000313" key="2">
    <source>
        <dbReference type="EMBL" id="MEY6431067.1"/>
    </source>
</evidence>
<dbReference type="Gene3D" id="3.40.50.1820">
    <property type="entry name" value="alpha/beta hydrolase"/>
    <property type="match status" value="1"/>
</dbReference>
<feature type="domain" description="Serine aminopeptidase S33" evidence="1">
    <location>
        <begin position="58"/>
        <end position="293"/>
    </location>
</feature>
<dbReference type="EMBL" id="JBDKXB010000001">
    <property type="protein sequence ID" value="MEY6431067.1"/>
    <property type="molecule type" value="Genomic_DNA"/>
</dbReference>
<dbReference type="InterPro" id="IPR029058">
    <property type="entry name" value="AB_hydrolase_fold"/>
</dbReference>
<dbReference type="SUPFAM" id="SSF53474">
    <property type="entry name" value="alpha/beta-Hydrolases"/>
    <property type="match status" value="1"/>
</dbReference>
<evidence type="ECO:0000313" key="3">
    <source>
        <dbReference type="Proteomes" id="UP001564408"/>
    </source>
</evidence>
<dbReference type="GO" id="GO:0016787">
    <property type="term" value="F:hydrolase activity"/>
    <property type="evidence" value="ECO:0007669"/>
    <property type="project" value="UniProtKB-KW"/>
</dbReference>
<keyword evidence="3" id="KW-1185">Reference proteome</keyword>
<accession>A0ABV4BCK0</accession>
<sequence length="333" mass="36328">MPVRILLLITLAALIAGCLPRPVAPDFSRSHHARLAPDHARMADGVRLPLHRWSNPTPPEIVLIGLHGFNDYSQAFAPLAQDLAEQGIWTYAVDQRGFGASDRPGHWPGSAVLIEDLRTLVALLRARYPRARLVVAGESMGGAVAMAAASAASLPIDGLVLIAPAVWSRDTMPWYQRWALELATRTVPGLELTGKGIRLRPSDNLDMLRAMSADPLVIKATRVEALWGVTSLMDLAQAAAPTLPVPTLLLYGERDQIIPKNAFCRMTEALPTSEPALRLVLYPDGWHMLPRDLQGTRVRADIAAWLIDPDGPLPSGEETGLWQGRHAAFCDDR</sequence>
<comment type="caution">
    <text evidence="2">The sequence shown here is derived from an EMBL/GenBank/DDBJ whole genome shotgun (WGS) entry which is preliminary data.</text>
</comment>
<dbReference type="InterPro" id="IPR000073">
    <property type="entry name" value="AB_hydrolase_1"/>
</dbReference>
<organism evidence="2 3">
    <name type="scientific">Thioalkalicoccus limnaeus</name>
    <dbReference type="NCBI Taxonomy" id="120681"/>
    <lineage>
        <taxon>Bacteria</taxon>
        <taxon>Pseudomonadati</taxon>
        <taxon>Pseudomonadota</taxon>
        <taxon>Gammaproteobacteria</taxon>
        <taxon>Chromatiales</taxon>
        <taxon>Chromatiaceae</taxon>
        <taxon>Thioalkalicoccus</taxon>
    </lineage>
</organism>
<dbReference type="PROSITE" id="PS51257">
    <property type="entry name" value="PROKAR_LIPOPROTEIN"/>
    <property type="match status" value="1"/>
</dbReference>
<protein>
    <submittedName>
        <fullName evidence="2">Alpha/beta fold hydrolase</fullName>
    </submittedName>
</protein>
<dbReference type="RefSeq" id="WP_369665441.1">
    <property type="nucleotide sequence ID" value="NZ_JBDKXB010000001.1"/>
</dbReference>